<dbReference type="OrthoDB" id="10517732at2759"/>
<gene>
    <name evidence="1" type="ORF">OGAPHI_004124</name>
</gene>
<accession>A0A9P8P6G9</accession>
<reference evidence="1" key="2">
    <citation type="submission" date="2021-01" db="EMBL/GenBank/DDBJ databases">
        <authorList>
            <person name="Schikora-Tamarit M.A."/>
        </authorList>
    </citation>
    <scope>NUCLEOTIDE SEQUENCE</scope>
    <source>
        <strain evidence="1">CBS6075</strain>
    </source>
</reference>
<name>A0A9P8P6G9_9ASCO</name>
<protein>
    <submittedName>
        <fullName evidence="1">Uncharacterized protein</fullName>
    </submittedName>
</protein>
<evidence type="ECO:0000313" key="2">
    <source>
        <dbReference type="Proteomes" id="UP000769157"/>
    </source>
</evidence>
<dbReference type="GeneID" id="70236089"/>
<organism evidence="1 2">
    <name type="scientific">Ogataea philodendri</name>
    <dbReference type="NCBI Taxonomy" id="1378263"/>
    <lineage>
        <taxon>Eukaryota</taxon>
        <taxon>Fungi</taxon>
        <taxon>Dikarya</taxon>
        <taxon>Ascomycota</taxon>
        <taxon>Saccharomycotina</taxon>
        <taxon>Pichiomycetes</taxon>
        <taxon>Pichiales</taxon>
        <taxon>Pichiaceae</taxon>
        <taxon>Ogataea</taxon>
    </lineage>
</organism>
<dbReference type="EMBL" id="JAEUBE010000295">
    <property type="protein sequence ID" value="KAH3665935.1"/>
    <property type="molecule type" value="Genomic_DNA"/>
</dbReference>
<reference evidence="1" key="1">
    <citation type="journal article" date="2021" name="Open Biol.">
        <title>Shared evolutionary footprints suggest mitochondrial oxidative damage underlies multiple complex I losses in fungi.</title>
        <authorList>
            <person name="Schikora-Tamarit M.A."/>
            <person name="Marcet-Houben M."/>
            <person name="Nosek J."/>
            <person name="Gabaldon T."/>
        </authorList>
    </citation>
    <scope>NUCLEOTIDE SEQUENCE</scope>
    <source>
        <strain evidence="1">CBS6075</strain>
    </source>
</reference>
<dbReference type="RefSeq" id="XP_046061139.1">
    <property type="nucleotide sequence ID" value="XM_046205168.1"/>
</dbReference>
<dbReference type="Proteomes" id="UP000769157">
    <property type="component" value="Unassembled WGS sequence"/>
</dbReference>
<sequence>MAKVTLDLSKLRTLVTIFAFWDGEARQQITESDFMHKEMKTVIKVESVSISARVPPSTTTTQCATFPSSISSSPAVIIEDSFSMPSAIDRTITFE</sequence>
<keyword evidence="2" id="KW-1185">Reference proteome</keyword>
<proteinExistence type="predicted"/>
<evidence type="ECO:0000313" key="1">
    <source>
        <dbReference type="EMBL" id="KAH3665935.1"/>
    </source>
</evidence>
<dbReference type="AlphaFoldDB" id="A0A9P8P6G9"/>
<comment type="caution">
    <text evidence="1">The sequence shown here is derived from an EMBL/GenBank/DDBJ whole genome shotgun (WGS) entry which is preliminary data.</text>
</comment>